<reference evidence="1" key="1">
    <citation type="journal article" date="2022" name="bioRxiv">
        <title>Sequencing and chromosome-scale assembly of the giantPleurodeles waltlgenome.</title>
        <authorList>
            <person name="Brown T."/>
            <person name="Elewa A."/>
            <person name="Iarovenko S."/>
            <person name="Subramanian E."/>
            <person name="Araus A.J."/>
            <person name="Petzold A."/>
            <person name="Susuki M."/>
            <person name="Suzuki K.-i.T."/>
            <person name="Hayashi T."/>
            <person name="Toyoda A."/>
            <person name="Oliveira C."/>
            <person name="Osipova E."/>
            <person name="Leigh N.D."/>
            <person name="Simon A."/>
            <person name="Yun M.H."/>
        </authorList>
    </citation>
    <scope>NUCLEOTIDE SEQUENCE</scope>
    <source>
        <strain evidence="1">20211129_DDA</strain>
        <tissue evidence="1">Liver</tissue>
    </source>
</reference>
<dbReference type="EMBL" id="JANPWB010000015">
    <property type="protein sequence ID" value="KAJ1093803.1"/>
    <property type="molecule type" value="Genomic_DNA"/>
</dbReference>
<dbReference type="AlphaFoldDB" id="A0AAV7LRZ7"/>
<proteinExistence type="predicted"/>
<dbReference type="Proteomes" id="UP001066276">
    <property type="component" value="Chromosome 11"/>
</dbReference>
<evidence type="ECO:0000313" key="2">
    <source>
        <dbReference type="Proteomes" id="UP001066276"/>
    </source>
</evidence>
<evidence type="ECO:0000313" key="1">
    <source>
        <dbReference type="EMBL" id="KAJ1093803.1"/>
    </source>
</evidence>
<name>A0AAV7LRZ7_PLEWA</name>
<sequence>MHQSYDSKVVLFHQFTLDVVFLNTSISLNTATETLAEWGCQGGPGGLNDVIGRHFWATGDSLETRSEHARSASGNTTGNLLDDWRRTRNALVARQETRQETFAAARFEGVI</sequence>
<keyword evidence="2" id="KW-1185">Reference proteome</keyword>
<organism evidence="1 2">
    <name type="scientific">Pleurodeles waltl</name>
    <name type="common">Iberian ribbed newt</name>
    <dbReference type="NCBI Taxonomy" id="8319"/>
    <lineage>
        <taxon>Eukaryota</taxon>
        <taxon>Metazoa</taxon>
        <taxon>Chordata</taxon>
        <taxon>Craniata</taxon>
        <taxon>Vertebrata</taxon>
        <taxon>Euteleostomi</taxon>
        <taxon>Amphibia</taxon>
        <taxon>Batrachia</taxon>
        <taxon>Caudata</taxon>
        <taxon>Salamandroidea</taxon>
        <taxon>Salamandridae</taxon>
        <taxon>Pleurodelinae</taxon>
        <taxon>Pleurodeles</taxon>
    </lineage>
</organism>
<accession>A0AAV7LRZ7</accession>
<protein>
    <recommendedName>
        <fullName evidence="3">MHC class I antigen</fullName>
    </recommendedName>
</protein>
<gene>
    <name evidence="1" type="ORF">NDU88_006895</name>
</gene>
<evidence type="ECO:0008006" key="3">
    <source>
        <dbReference type="Google" id="ProtNLM"/>
    </source>
</evidence>
<comment type="caution">
    <text evidence="1">The sequence shown here is derived from an EMBL/GenBank/DDBJ whole genome shotgun (WGS) entry which is preliminary data.</text>
</comment>